<reference evidence="8" key="1">
    <citation type="submission" date="2022-11" db="EMBL/GenBank/DDBJ databases">
        <title>Genome Resource of Sclerotinia nivalis Strain SnTB1, a Plant Pathogen Isolated from American Ginseng.</title>
        <authorList>
            <person name="Fan S."/>
        </authorList>
    </citation>
    <scope>NUCLEOTIDE SEQUENCE</scope>
    <source>
        <strain evidence="8">SnTB1</strain>
    </source>
</reference>
<evidence type="ECO:0000256" key="1">
    <source>
        <dbReference type="ARBA" id="ARBA00012552"/>
    </source>
</evidence>
<dbReference type="InterPro" id="IPR027417">
    <property type="entry name" value="P-loop_NTPase"/>
</dbReference>
<dbReference type="InterPro" id="IPR014001">
    <property type="entry name" value="Helicase_ATP-bd"/>
</dbReference>
<evidence type="ECO:0000313" key="8">
    <source>
        <dbReference type="EMBL" id="KAJ8066898.1"/>
    </source>
</evidence>
<dbReference type="Pfam" id="PF00271">
    <property type="entry name" value="Helicase_C"/>
    <property type="match status" value="1"/>
</dbReference>
<dbReference type="GO" id="GO:0003724">
    <property type="term" value="F:RNA helicase activity"/>
    <property type="evidence" value="ECO:0007669"/>
    <property type="project" value="UniProtKB-EC"/>
</dbReference>
<dbReference type="InterPro" id="IPR007502">
    <property type="entry name" value="Helicase-assoc_dom"/>
</dbReference>
<feature type="compositionally biased region" description="Basic and acidic residues" evidence="5">
    <location>
        <begin position="1477"/>
        <end position="1488"/>
    </location>
</feature>
<feature type="domain" description="Helicase C-terminal" evidence="7">
    <location>
        <begin position="839"/>
        <end position="1013"/>
    </location>
</feature>
<dbReference type="EMBL" id="JAPEIS010000004">
    <property type="protein sequence ID" value="KAJ8066898.1"/>
    <property type="molecule type" value="Genomic_DNA"/>
</dbReference>
<dbReference type="InterPro" id="IPR011545">
    <property type="entry name" value="DEAD/DEAH_box_helicase_dom"/>
</dbReference>
<evidence type="ECO:0000313" key="9">
    <source>
        <dbReference type="Proteomes" id="UP001152300"/>
    </source>
</evidence>
<dbReference type="Pfam" id="PF07717">
    <property type="entry name" value="OB_NTP_bind"/>
    <property type="match status" value="1"/>
</dbReference>
<dbReference type="InterPro" id="IPR048333">
    <property type="entry name" value="HA2_WH"/>
</dbReference>
<keyword evidence="2" id="KW-0547">Nucleotide-binding</keyword>
<comment type="caution">
    <text evidence="8">The sequence shown here is derived from an EMBL/GenBank/DDBJ whole genome shotgun (WGS) entry which is preliminary data.</text>
</comment>
<evidence type="ECO:0000256" key="2">
    <source>
        <dbReference type="ARBA" id="ARBA00022741"/>
    </source>
</evidence>
<evidence type="ECO:0000256" key="4">
    <source>
        <dbReference type="ARBA" id="ARBA00022840"/>
    </source>
</evidence>
<dbReference type="InterPro" id="IPR002464">
    <property type="entry name" value="DNA/RNA_helicase_DEAH_CS"/>
</dbReference>
<dbReference type="GO" id="GO:0016787">
    <property type="term" value="F:hydrolase activity"/>
    <property type="evidence" value="ECO:0007669"/>
    <property type="project" value="UniProtKB-KW"/>
</dbReference>
<evidence type="ECO:0000256" key="5">
    <source>
        <dbReference type="SAM" id="MobiDB-lite"/>
    </source>
</evidence>
<accession>A0A9X0ATJ2</accession>
<dbReference type="InterPro" id="IPR001650">
    <property type="entry name" value="Helicase_C-like"/>
</dbReference>
<dbReference type="Pfam" id="PF04408">
    <property type="entry name" value="WHD_HA2"/>
    <property type="match status" value="1"/>
</dbReference>
<name>A0A9X0ATJ2_9HELO</name>
<feature type="region of interest" description="Disordered" evidence="5">
    <location>
        <begin position="1475"/>
        <end position="1510"/>
    </location>
</feature>
<gene>
    <name evidence="8" type="ORF">OCU04_004283</name>
</gene>
<dbReference type="FunFam" id="3.40.50.300:FF:005413">
    <property type="entry name" value="Uncharacterized protein"/>
    <property type="match status" value="1"/>
</dbReference>
<dbReference type="SUPFAM" id="SSF52540">
    <property type="entry name" value="P-loop containing nucleoside triphosphate hydrolases"/>
    <property type="match status" value="1"/>
</dbReference>
<dbReference type="EC" id="3.6.4.13" evidence="1"/>
<dbReference type="Pfam" id="PF00270">
    <property type="entry name" value="DEAD"/>
    <property type="match status" value="1"/>
</dbReference>
<dbReference type="CDD" id="cd18791">
    <property type="entry name" value="SF2_C_RHA"/>
    <property type="match status" value="1"/>
</dbReference>
<evidence type="ECO:0000259" key="6">
    <source>
        <dbReference type="PROSITE" id="PS51192"/>
    </source>
</evidence>
<dbReference type="InterPro" id="IPR011709">
    <property type="entry name" value="DEAD-box_helicase_OB_fold"/>
</dbReference>
<dbReference type="Gene3D" id="1.20.120.1080">
    <property type="match status" value="1"/>
</dbReference>
<dbReference type="CDD" id="cd17917">
    <property type="entry name" value="DEXHc_RHA-like"/>
    <property type="match status" value="1"/>
</dbReference>
<dbReference type="SMART" id="SM00490">
    <property type="entry name" value="HELICc"/>
    <property type="match status" value="1"/>
</dbReference>
<dbReference type="Proteomes" id="UP001152300">
    <property type="component" value="Unassembled WGS sequence"/>
</dbReference>
<evidence type="ECO:0000256" key="3">
    <source>
        <dbReference type="ARBA" id="ARBA00022801"/>
    </source>
</evidence>
<sequence>MFRKLTLRGRLLNPLYCRNASAQWIRSPEYLFVRHHSLALALQEIPQPPDTSDWLFQIPPDSSLPSELEVPLPPTAVFLNNTIDWEAVDKILEKHPILAKAINLGQSRYRDAFFLASLWDISHLVQQKAPCTFEYESKYIKATNGHKDLIKCNLACNLPGVPPLKTSATSTKTARATNAAILQLLLVLEEKQLLDVLLSFVTPKWILKDAKKGLKNINVQPTEAAVMTMASSGIISTPLAPLAAQQKLATEPTPVEKPQEEITHSSHVTREVFNYAARYLYVPRYTVTVQMGPRGKFSSNFTRSEKLRSPKRVFTVEISLPEHGIHATATGDSLGLVEVKACVNFKKQAEKYHIANAVPSDSFEGPIFLSTGNARNFMDFYNDHNAKIAIKVIREGGLWTGQASARESKTTARELIGQVNKRNSVHGLETLTFLVAAVTIVKQKPELLLHYVENLDSRTGKYVGKAHPMELEVHQSSQHLMQRTVETTSKLGLSTPLTDESVGYDVSFFPRPLETPFTYHGKKTQQRSHDLLKWYRRGLAGQRRVTLLPLNKHSSEVLSLVESNQYSIIVGKTGSGKTTQLPQIILDDYIRKGNGGTCRIICTQPRRIAATSIAQRVAEERGQELCDQVGYKIGYYAKLPKVRGSITYCTTGIVLQQLIHCPDDLLDNISHLIIDEVHERDINIDFLLTIVRKLIKERIESGKRTPKVCFMSATVDAEMFQEYFASTEATGGEVSCPILHVEGRAFPVERHYLENIMDNFKETYPEDHAIWGLLNSTMIQGYLKSEENDKESDLSVGIKGEKADSVIRWDSHGDDPDSLQNQMKMDLVEGQIPVDLAAVVIAHIAKTTEDGAILLFLPGLRSINIVETVLRTQNILDVDFNNEDKFKIFKLHSSTSDENQEVFKPVPQGCRKIILATNVAETSITVDDIQYVVDTGKHKEDNFHQMLRIWSLRCKWVSKSSVKQRSGRAGRVRNGSYYALFSKHRYDSLKTVSRPGMRRVDLQSTCLAIKVLGYQEPIQDFLAGAPEPPSPQAIQSSVESLKTLGALTDTEAITPLGRLLGMLPLRPALGKMIILGIIFRCLDSMIILGALDGILLQVRPLGMEEESDSAMRGFAKASKSDHIAMLNAFRALRNLEEVDGPEVMRSFAHQKFLSVSNYEKVKQSMGLIQQALQRNGLIQSSQTAVADGSGVEYGGALLNENSDQDGLIRALLVQGLYPHIGTWDNHKSRYQIVTNEKLHVLIHPSSINNPKQRPSLNVEGIKSSSKGNARLLSFSTLALISENNLVMHRTTAVTPFMASLFSGTLNQSDVNVDRLEVDKWLPFDVRSTEEQRGAEGAAARTIVQFNKALRQLEKAAFRDLAKGVYAADNEMSHVLGNALRKLLLTEQDVERAAEEYEFDLGMSLHKFWTPPETLSQEIPLEQPLDEETPYDEDSHESFIELVESAFEAPIITRSHSNATLSSSQAGSYYLTGKWKRSTKEKNRKESTHPTDLYRQGSQTTHINTDRNIRK</sequence>
<dbReference type="PANTHER" id="PTHR18934:SF203">
    <property type="entry name" value="ATP-DEPENDENT RNA HELICASE A"/>
    <property type="match status" value="1"/>
</dbReference>
<dbReference type="OrthoDB" id="5600252at2759"/>
<keyword evidence="3" id="KW-0378">Hydrolase</keyword>
<dbReference type="Gene3D" id="3.40.50.300">
    <property type="entry name" value="P-loop containing nucleotide triphosphate hydrolases"/>
    <property type="match status" value="2"/>
</dbReference>
<dbReference type="PROSITE" id="PS51194">
    <property type="entry name" value="HELICASE_CTER"/>
    <property type="match status" value="1"/>
</dbReference>
<dbReference type="SMART" id="SM00487">
    <property type="entry name" value="DEXDc"/>
    <property type="match status" value="1"/>
</dbReference>
<keyword evidence="9" id="KW-1185">Reference proteome</keyword>
<feature type="domain" description="Helicase ATP-binding" evidence="6">
    <location>
        <begin position="558"/>
        <end position="733"/>
    </location>
</feature>
<dbReference type="GO" id="GO:1990904">
    <property type="term" value="C:ribonucleoprotein complex"/>
    <property type="evidence" value="ECO:0007669"/>
    <property type="project" value="UniProtKB-ARBA"/>
</dbReference>
<evidence type="ECO:0000259" key="7">
    <source>
        <dbReference type="PROSITE" id="PS51194"/>
    </source>
</evidence>
<dbReference type="SMART" id="SM00847">
    <property type="entry name" value="HA2"/>
    <property type="match status" value="1"/>
</dbReference>
<dbReference type="PROSITE" id="PS00690">
    <property type="entry name" value="DEAH_ATP_HELICASE"/>
    <property type="match status" value="1"/>
</dbReference>
<dbReference type="PROSITE" id="PS51192">
    <property type="entry name" value="HELICASE_ATP_BIND_1"/>
    <property type="match status" value="1"/>
</dbReference>
<keyword evidence="4" id="KW-0067">ATP-binding</keyword>
<dbReference type="PANTHER" id="PTHR18934">
    <property type="entry name" value="ATP-DEPENDENT RNA HELICASE"/>
    <property type="match status" value="1"/>
</dbReference>
<organism evidence="8 9">
    <name type="scientific">Sclerotinia nivalis</name>
    <dbReference type="NCBI Taxonomy" id="352851"/>
    <lineage>
        <taxon>Eukaryota</taxon>
        <taxon>Fungi</taxon>
        <taxon>Dikarya</taxon>
        <taxon>Ascomycota</taxon>
        <taxon>Pezizomycotina</taxon>
        <taxon>Leotiomycetes</taxon>
        <taxon>Helotiales</taxon>
        <taxon>Sclerotiniaceae</taxon>
        <taxon>Sclerotinia</taxon>
    </lineage>
</organism>
<proteinExistence type="predicted"/>
<dbReference type="GO" id="GO:0005524">
    <property type="term" value="F:ATP binding"/>
    <property type="evidence" value="ECO:0007669"/>
    <property type="project" value="UniProtKB-KW"/>
</dbReference>
<protein>
    <recommendedName>
        <fullName evidence="1">RNA helicase</fullName>
        <ecNumber evidence="1">3.6.4.13</ecNumber>
    </recommendedName>
</protein>
<dbReference type="GO" id="GO:0003723">
    <property type="term" value="F:RNA binding"/>
    <property type="evidence" value="ECO:0007669"/>
    <property type="project" value="TreeGrafter"/>
</dbReference>